<evidence type="ECO:0000313" key="3">
    <source>
        <dbReference type="Proteomes" id="UP000005551"/>
    </source>
</evidence>
<evidence type="ECO:0000313" key="2">
    <source>
        <dbReference type="EMBL" id="EIM78881.1"/>
    </source>
</evidence>
<comment type="caution">
    <text evidence="2">The sequence shown here is derived from an EMBL/GenBank/DDBJ whole genome shotgun (WGS) entry which is preliminary data.</text>
</comment>
<dbReference type="STRING" id="1189621.A3SI_00395"/>
<dbReference type="OrthoDB" id="838655at2"/>
<name>I5CAM9_9BACT</name>
<gene>
    <name evidence="2" type="ORF">A3SI_00395</name>
</gene>
<dbReference type="InterPro" id="IPR014710">
    <property type="entry name" value="RmlC-like_jellyroll"/>
</dbReference>
<dbReference type="Gene3D" id="2.60.120.10">
    <property type="entry name" value="Jelly Rolls"/>
    <property type="match status" value="1"/>
</dbReference>
<accession>I5CAM9</accession>
<dbReference type="EMBL" id="AJYA01000001">
    <property type="protein sequence ID" value="EIM78881.1"/>
    <property type="molecule type" value="Genomic_DNA"/>
</dbReference>
<dbReference type="Proteomes" id="UP000005551">
    <property type="component" value="Unassembled WGS sequence"/>
</dbReference>
<protein>
    <submittedName>
        <fullName evidence="2">Crp/Fnr family transcriptional regulator</fullName>
    </submittedName>
</protein>
<reference evidence="2 3" key="1">
    <citation type="submission" date="2012-05" db="EMBL/GenBank/DDBJ databases">
        <title>Genome sequence of Nitritalea halalkaliphila LW7.</title>
        <authorList>
            <person name="Jangir P.K."/>
            <person name="Singh A."/>
            <person name="Shivaji S."/>
            <person name="Sharma R."/>
        </authorList>
    </citation>
    <scope>NUCLEOTIDE SEQUENCE [LARGE SCALE GENOMIC DNA]</scope>
    <source>
        <strain evidence="2 3">LW7</strain>
    </source>
</reference>
<dbReference type="AlphaFoldDB" id="I5CAM9"/>
<sequence>MKEDMTREETAKILHTHLLETGQAVERMPLNSPQVVEGLLYVPTGIAKIYGVNDRGLTINTDLLFTSEWFLLEADSYLSSDQFFLEPLRHSSLQFLPLEGLSLKRESLQVFCYPFTKARLRRIHQQKVRNHDFALEARLQFLLADFMKYYGEKKGEFMHMPAYFRHEDLASMLKTSRQNLTTTLSKLKASGTLRYCRKEFVIPYNNFTALTR</sequence>
<dbReference type="RefSeq" id="WP_009053099.1">
    <property type="nucleotide sequence ID" value="NZ_AJYA01000001.1"/>
</dbReference>
<dbReference type="Pfam" id="PF13545">
    <property type="entry name" value="HTH_Crp_2"/>
    <property type="match status" value="1"/>
</dbReference>
<dbReference type="InterPro" id="IPR012318">
    <property type="entry name" value="HTH_CRP"/>
</dbReference>
<feature type="domain" description="HTH crp-type" evidence="1">
    <location>
        <begin position="159"/>
        <end position="202"/>
    </location>
</feature>
<proteinExistence type="predicted"/>
<keyword evidence="3" id="KW-1185">Reference proteome</keyword>
<dbReference type="GO" id="GO:0006355">
    <property type="term" value="P:regulation of DNA-templated transcription"/>
    <property type="evidence" value="ECO:0007669"/>
    <property type="project" value="InterPro"/>
</dbReference>
<dbReference type="GO" id="GO:0003677">
    <property type="term" value="F:DNA binding"/>
    <property type="evidence" value="ECO:0007669"/>
    <property type="project" value="InterPro"/>
</dbReference>
<organism evidence="2 3">
    <name type="scientific">Nitritalea halalkaliphila LW7</name>
    <dbReference type="NCBI Taxonomy" id="1189621"/>
    <lineage>
        <taxon>Bacteria</taxon>
        <taxon>Pseudomonadati</taxon>
        <taxon>Bacteroidota</taxon>
        <taxon>Cytophagia</taxon>
        <taxon>Cytophagales</taxon>
        <taxon>Cyclobacteriaceae</taxon>
        <taxon>Nitritalea</taxon>
    </lineage>
</organism>
<evidence type="ECO:0000259" key="1">
    <source>
        <dbReference type="Pfam" id="PF13545"/>
    </source>
</evidence>
<dbReference type="InterPro" id="IPR036390">
    <property type="entry name" value="WH_DNA-bd_sf"/>
</dbReference>
<dbReference type="SUPFAM" id="SSF46785">
    <property type="entry name" value="Winged helix' DNA-binding domain"/>
    <property type="match status" value="1"/>
</dbReference>